<reference evidence="1" key="1">
    <citation type="submission" date="2022-07" db="EMBL/GenBank/DDBJ databases">
        <title>Genome Sequence of Physisporinus lineatus.</title>
        <authorList>
            <person name="Buettner E."/>
        </authorList>
    </citation>
    <scope>NUCLEOTIDE SEQUENCE</scope>
    <source>
        <strain evidence="1">VT162</strain>
    </source>
</reference>
<organism evidence="1 2">
    <name type="scientific">Meripilus lineatus</name>
    <dbReference type="NCBI Taxonomy" id="2056292"/>
    <lineage>
        <taxon>Eukaryota</taxon>
        <taxon>Fungi</taxon>
        <taxon>Dikarya</taxon>
        <taxon>Basidiomycota</taxon>
        <taxon>Agaricomycotina</taxon>
        <taxon>Agaricomycetes</taxon>
        <taxon>Polyporales</taxon>
        <taxon>Meripilaceae</taxon>
        <taxon>Meripilus</taxon>
    </lineage>
</organism>
<proteinExistence type="predicted"/>
<evidence type="ECO:0000313" key="1">
    <source>
        <dbReference type="EMBL" id="KAJ3484406.1"/>
    </source>
</evidence>
<protein>
    <submittedName>
        <fullName evidence="1">Uncharacterized protein</fullName>
    </submittedName>
</protein>
<keyword evidence="2" id="KW-1185">Reference proteome</keyword>
<accession>A0AAD5YIT4</accession>
<dbReference type="EMBL" id="JANAWD010000190">
    <property type="protein sequence ID" value="KAJ3484406.1"/>
    <property type="molecule type" value="Genomic_DNA"/>
</dbReference>
<dbReference type="AlphaFoldDB" id="A0AAD5YIT4"/>
<dbReference type="Proteomes" id="UP001212997">
    <property type="component" value="Unassembled WGS sequence"/>
</dbReference>
<sequence length="178" mass="20209">MQIPTANQSRFSLDSDETLLDSPILFATIPRILNSLSTLSIPLISPSSGGSEQVTSAPDVIVDVLLMYGLKTGWRWEAISRPSERIGEGTSVYLVEWENERGPTNRIQGYTTHLIRLTEDGALFKFFLKGSPTPFILHIRQEYAVIPRRALMWQKFKRWVHWPAPGEEILFDPPFPQA</sequence>
<gene>
    <name evidence="1" type="ORF">NLI96_g5666</name>
</gene>
<comment type="caution">
    <text evidence="1">The sequence shown here is derived from an EMBL/GenBank/DDBJ whole genome shotgun (WGS) entry which is preliminary data.</text>
</comment>
<evidence type="ECO:0000313" key="2">
    <source>
        <dbReference type="Proteomes" id="UP001212997"/>
    </source>
</evidence>
<name>A0AAD5YIT4_9APHY</name>